<organism evidence="2">
    <name type="scientific">viral metagenome</name>
    <dbReference type="NCBI Taxonomy" id="1070528"/>
    <lineage>
        <taxon>unclassified sequences</taxon>
        <taxon>metagenomes</taxon>
        <taxon>organismal metagenomes</taxon>
    </lineage>
</organism>
<dbReference type="EMBL" id="MN739858">
    <property type="protein sequence ID" value="QHT74748.1"/>
    <property type="molecule type" value="Genomic_DNA"/>
</dbReference>
<evidence type="ECO:0000313" key="2">
    <source>
        <dbReference type="EMBL" id="QHT74748.1"/>
    </source>
</evidence>
<feature type="compositionally biased region" description="Low complexity" evidence="1">
    <location>
        <begin position="33"/>
        <end position="44"/>
    </location>
</feature>
<evidence type="ECO:0000256" key="1">
    <source>
        <dbReference type="SAM" id="MobiDB-lite"/>
    </source>
</evidence>
<reference evidence="2" key="1">
    <citation type="journal article" date="2020" name="Nature">
        <title>Giant virus diversity and host interactions through global metagenomics.</title>
        <authorList>
            <person name="Schulz F."/>
            <person name="Roux S."/>
            <person name="Paez-Espino D."/>
            <person name="Jungbluth S."/>
            <person name="Walsh D.A."/>
            <person name="Denef V.J."/>
            <person name="McMahon K.D."/>
            <person name="Konstantinidis K.T."/>
            <person name="Eloe-Fadrosh E.A."/>
            <person name="Kyrpides N.C."/>
            <person name="Woyke T."/>
        </authorList>
    </citation>
    <scope>NUCLEOTIDE SEQUENCE</scope>
    <source>
        <strain evidence="2">GVMAG-M-3300023179-62</strain>
    </source>
</reference>
<dbReference type="AlphaFoldDB" id="A0A6C0H2I1"/>
<accession>A0A6C0H2I1</accession>
<proteinExistence type="predicted"/>
<feature type="compositionally biased region" description="Low complexity" evidence="1">
    <location>
        <begin position="80"/>
        <end position="96"/>
    </location>
</feature>
<sequence>METWAILLISGAVLLAVAVAIALVAIFQPWKPSATGTSASSDTGSGSGSGSGSGTNKSKNKRSGSNKNSDTDTDTDTDTESGTHSGTDSGTHTYTSQNNTTNKGGCIYNPGLTSSHADESLVQKTCDAVPSCVGYYSNDVGTSFLATPTLPKDCKDTTGPVGYIKFKSKSSKYTSKENKSNGGSAGCIYTPGITTSDQNAKVVQATCDADPKCVGYYSNDDQSGWTLATRTLPSSCSDFSSPPGYTKFYKKVEHKKK</sequence>
<name>A0A6C0H2I1_9ZZZZ</name>
<protein>
    <submittedName>
        <fullName evidence="2">Uncharacterized protein</fullName>
    </submittedName>
</protein>
<feature type="region of interest" description="Disordered" evidence="1">
    <location>
        <begin position="33"/>
        <end position="100"/>
    </location>
</feature>